<organism evidence="2 3">
    <name type="scientific">Phyllosticta citribraziliensis</name>
    <dbReference type="NCBI Taxonomy" id="989973"/>
    <lineage>
        <taxon>Eukaryota</taxon>
        <taxon>Fungi</taxon>
        <taxon>Dikarya</taxon>
        <taxon>Ascomycota</taxon>
        <taxon>Pezizomycotina</taxon>
        <taxon>Dothideomycetes</taxon>
        <taxon>Dothideomycetes incertae sedis</taxon>
        <taxon>Botryosphaeriales</taxon>
        <taxon>Phyllostictaceae</taxon>
        <taxon>Phyllosticta</taxon>
    </lineage>
</organism>
<protein>
    <submittedName>
        <fullName evidence="2">Uncharacterized protein</fullName>
    </submittedName>
</protein>
<keyword evidence="3" id="KW-1185">Reference proteome</keyword>
<evidence type="ECO:0000256" key="1">
    <source>
        <dbReference type="SAM" id="MobiDB-lite"/>
    </source>
</evidence>
<comment type="caution">
    <text evidence="2">The sequence shown here is derived from an EMBL/GenBank/DDBJ whole genome shotgun (WGS) entry which is preliminary data.</text>
</comment>
<reference evidence="2 3" key="1">
    <citation type="submission" date="2024-04" db="EMBL/GenBank/DDBJ databases">
        <title>Phyllosticta paracitricarpa is synonymous to the EU quarantine fungus P. citricarpa based on phylogenomic analyses.</title>
        <authorList>
            <consortium name="Lawrence Berkeley National Laboratory"/>
            <person name="Van ingen-buijs V.A."/>
            <person name="Van westerhoven A.C."/>
            <person name="Haridas S."/>
            <person name="Skiadas P."/>
            <person name="Martin F."/>
            <person name="Groenewald J.Z."/>
            <person name="Crous P.W."/>
            <person name="Seidl M.F."/>
        </authorList>
    </citation>
    <scope>NUCLEOTIDE SEQUENCE [LARGE SCALE GENOMIC DNA]</scope>
    <source>
        <strain evidence="2 3">CPC 17464</strain>
    </source>
</reference>
<gene>
    <name evidence="2" type="ORF">J3D65DRAFT_428933</name>
</gene>
<evidence type="ECO:0000313" key="2">
    <source>
        <dbReference type="EMBL" id="KAK7534927.1"/>
    </source>
</evidence>
<dbReference type="RefSeq" id="XP_066653652.1">
    <property type="nucleotide sequence ID" value="XM_066796175.1"/>
</dbReference>
<proteinExistence type="predicted"/>
<dbReference type="EMBL" id="JBBPEH010000008">
    <property type="protein sequence ID" value="KAK7534927.1"/>
    <property type="molecule type" value="Genomic_DNA"/>
</dbReference>
<accession>A0ABR1LI79</accession>
<sequence>MTPARSEPLCTRRCCEPALLNQDEEKQDAQGRASVTLFAWRETCRCKRPFSCCLPAPDRQSLPSLDCHHLRVHTFQSAFLILRLLLFTTTYAASVRRPEWRAQPQRCIVRPRAFLQTNDEARRGGAGPPASPPSPPSASGTTNSVPAFIPGQEKKRARHTGTAPGLPEQPTAAGGQAGRHPTSPPLSSLSLSLPPYSILVLAERPTYPLPSPCNSPPLWYLPVVWSLLHTDHESFFLCASLVSTDDDDDPPRRTGSAPGHQANYRTYIYRSHWQCFTRIGAAAGRWTWAPSAAFSLSLAGRHLSVLAKRAEIHAV</sequence>
<evidence type="ECO:0000313" key="3">
    <source>
        <dbReference type="Proteomes" id="UP001360953"/>
    </source>
</evidence>
<dbReference type="GeneID" id="92029081"/>
<dbReference type="Proteomes" id="UP001360953">
    <property type="component" value="Unassembled WGS sequence"/>
</dbReference>
<name>A0ABR1LI79_9PEZI</name>
<feature type="region of interest" description="Disordered" evidence="1">
    <location>
        <begin position="120"/>
        <end position="187"/>
    </location>
</feature>